<reference evidence="3" key="1">
    <citation type="journal article" date="2019" name="Int. J. Syst. Evol. Microbiol.">
        <title>The Global Catalogue of Microorganisms (GCM) 10K type strain sequencing project: providing services to taxonomists for standard genome sequencing and annotation.</title>
        <authorList>
            <consortium name="The Broad Institute Genomics Platform"/>
            <consortium name="The Broad Institute Genome Sequencing Center for Infectious Disease"/>
            <person name="Wu L."/>
            <person name="Ma J."/>
        </authorList>
    </citation>
    <scope>NUCLEOTIDE SEQUENCE [LARGE SCALE GENOMIC DNA]</scope>
    <source>
        <strain evidence="3">JCM 17138</strain>
    </source>
</reference>
<dbReference type="EMBL" id="BAABDE010000015">
    <property type="protein sequence ID" value="GAA3794927.1"/>
    <property type="molecule type" value="Genomic_DNA"/>
</dbReference>
<gene>
    <name evidence="2" type="ORF">GCM10022403_031050</name>
</gene>
<protein>
    <recommendedName>
        <fullName evidence="4">Secreted protein</fullName>
    </recommendedName>
</protein>
<organism evidence="2 3">
    <name type="scientific">Streptomyces coacervatus</name>
    <dbReference type="NCBI Taxonomy" id="647381"/>
    <lineage>
        <taxon>Bacteria</taxon>
        <taxon>Bacillati</taxon>
        <taxon>Actinomycetota</taxon>
        <taxon>Actinomycetes</taxon>
        <taxon>Kitasatosporales</taxon>
        <taxon>Streptomycetaceae</taxon>
        <taxon>Streptomyces</taxon>
    </lineage>
</organism>
<accession>A0ABP7HHF9</accession>
<evidence type="ECO:0000313" key="3">
    <source>
        <dbReference type="Proteomes" id="UP001501009"/>
    </source>
</evidence>
<feature type="signal peptide" evidence="1">
    <location>
        <begin position="1"/>
        <end position="20"/>
    </location>
</feature>
<name>A0ABP7HHF9_9ACTN</name>
<sequence>MRKWLPALALSAASISSVLAAPQALAQDSPSAALDLQTRALAAADPAAVRAGVTLCGSGYKLATAEPLPDSRRFGTLFTYIKEVTAPAKSGACAVFDNNLGARKHMKLKLCSSTCKADEGNFSNYAGPVKIESNDSGFQPRCVMVTALMWEGDVAIINRERHVDACD</sequence>
<dbReference type="RefSeq" id="WP_275779103.1">
    <property type="nucleotide sequence ID" value="NZ_BAABDE010000015.1"/>
</dbReference>
<evidence type="ECO:0000256" key="1">
    <source>
        <dbReference type="SAM" id="SignalP"/>
    </source>
</evidence>
<comment type="caution">
    <text evidence="2">The sequence shown here is derived from an EMBL/GenBank/DDBJ whole genome shotgun (WGS) entry which is preliminary data.</text>
</comment>
<evidence type="ECO:0000313" key="2">
    <source>
        <dbReference type="EMBL" id="GAA3794927.1"/>
    </source>
</evidence>
<evidence type="ECO:0008006" key="4">
    <source>
        <dbReference type="Google" id="ProtNLM"/>
    </source>
</evidence>
<keyword evidence="3" id="KW-1185">Reference proteome</keyword>
<dbReference type="Proteomes" id="UP001501009">
    <property type="component" value="Unassembled WGS sequence"/>
</dbReference>
<proteinExistence type="predicted"/>
<feature type="chain" id="PRO_5047357898" description="Secreted protein" evidence="1">
    <location>
        <begin position="21"/>
        <end position="167"/>
    </location>
</feature>
<keyword evidence="1" id="KW-0732">Signal</keyword>